<evidence type="ECO:0000259" key="3">
    <source>
        <dbReference type="Pfam" id="PF14690"/>
    </source>
</evidence>
<dbReference type="InterPro" id="IPR047951">
    <property type="entry name" value="Transpos_ISL3"/>
</dbReference>
<feature type="domain" description="Transposase IS204/IS1001/IS1096/IS1165 helix-turn-helix" evidence="2">
    <location>
        <begin position="96"/>
        <end position="143"/>
    </location>
</feature>
<dbReference type="EMBL" id="FNAQ01000018">
    <property type="protein sequence ID" value="SDE59104.1"/>
    <property type="molecule type" value="Genomic_DNA"/>
</dbReference>
<dbReference type="PANTHER" id="PTHR33498">
    <property type="entry name" value="TRANSPOSASE FOR INSERTION SEQUENCE ELEMENT IS1557"/>
    <property type="match status" value="1"/>
</dbReference>
<sequence>MNPEALFAVALGIAPPWEVVGVEFSQASKRLDIRIDFPRGAQFACPVCGAPMSVYDTTEKTWRHLNFFQYEAYLTARVPRTNCPNAGCGIKQVVAPWSRAGSGFTLLFEALVMALARQMPVNAIAQLLQVHDTRLWRIIRSYVDAARAAEDFCGVTRLGADETSARRGQDYVTFFFDMDARKLLFGTHGKDHTTVERFVADFETHGGNPEAVTDACIDMSKSFIKGLQEQFPNAALTFDQFHVIKLMNDVLGKIRAEEARQFPEELRKTRYLFLKNPDRLTEEQEQRLRSLTRFNLGSIKAYILKLGLQIVYCAENHQEAEILLKSWYRRAVRSKVERIVKLAKTVKEHWQGILSYFDSRLTNGFLEGINSLVQAAKAKARGYRNPDNLIAMAYLIAGKLEFPQHT</sequence>
<dbReference type="PANTHER" id="PTHR33498:SF1">
    <property type="entry name" value="TRANSPOSASE FOR INSERTION SEQUENCE ELEMENT IS1557"/>
    <property type="match status" value="1"/>
</dbReference>
<feature type="domain" description="Transposase IS204/IS1001/IS1096/IS1165 zinc-finger" evidence="3">
    <location>
        <begin position="43"/>
        <end position="85"/>
    </location>
</feature>
<evidence type="ECO:0000259" key="2">
    <source>
        <dbReference type="Pfam" id="PF13542"/>
    </source>
</evidence>
<reference evidence="5" key="1">
    <citation type="submission" date="2016-10" db="EMBL/GenBank/DDBJ databases">
        <authorList>
            <person name="Varghese N."/>
            <person name="Submissions S."/>
        </authorList>
    </citation>
    <scope>NUCLEOTIDE SEQUENCE [LARGE SCALE GENOMIC DNA]</scope>
    <source>
        <strain evidence="5">DSM 8987</strain>
    </source>
</reference>
<protein>
    <submittedName>
        <fullName evidence="4">Transposase</fullName>
    </submittedName>
</protein>
<dbReference type="Pfam" id="PF01610">
    <property type="entry name" value="DDE_Tnp_ISL3"/>
    <property type="match status" value="1"/>
</dbReference>
<evidence type="ECO:0000313" key="5">
    <source>
        <dbReference type="Proteomes" id="UP000243205"/>
    </source>
</evidence>
<dbReference type="Pfam" id="PF13542">
    <property type="entry name" value="HTH_Tnp_ISL3"/>
    <property type="match status" value="1"/>
</dbReference>
<organism evidence="4 5">
    <name type="scientific">Desulfuromonas thiophila</name>
    <dbReference type="NCBI Taxonomy" id="57664"/>
    <lineage>
        <taxon>Bacteria</taxon>
        <taxon>Pseudomonadati</taxon>
        <taxon>Thermodesulfobacteriota</taxon>
        <taxon>Desulfuromonadia</taxon>
        <taxon>Desulfuromonadales</taxon>
        <taxon>Desulfuromonadaceae</taxon>
        <taxon>Desulfuromonas</taxon>
    </lineage>
</organism>
<evidence type="ECO:0000259" key="1">
    <source>
        <dbReference type="Pfam" id="PF01610"/>
    </source>
</evidence>
<dbReference type="RefSeq" id="WP_092080063.1">
    <property type="nucleotide sequence ID" value="NZ_FNAQ01000018.1"/>
</dbReference>
<dbReference type="OrthoDB" id="46712at2"/>
<dbReference type="STRING" id="57664.SAMN05661003_1186"/>
<evidence type="ECO:0000313" key="4">
    <source>
        <dbReference type="EMBL" id="SDE59104.1"/>
    </source>
</evidence>
<accession>A0A1G7E5S9</accession>
<dbReference type="AlphaFoldDB" id="A0A1G7E5S9"/>
<dbReference type="Proteomes" id="UP000243205">
    <property type="component" value="Unassembled WGS sequence"/>
</dbReference>
<dbReference type="Pfam" id="PF14690">
    <property type="entry name" value="Zn_ribbon_ISL3"/>
    <property type="match status" value="1"/>
</dbReference>
<gene>
    <name evidence="4" type="ORF">SAMN05661003_1186</name>
</gene>
<name>A0A1G7E5S9_9BACT</name>
<keyword evidence="5" id="KW-1185">Reference proteome</keyword>
<proteinExistence type="predicted"/>
<feature type="domain" description="Transposase IS204/IS1001/IS1096/IS1165 DDE" evidence="1">
    <location>
        <begin position="158"/>
        <end position="392"/>
    </location>
</feature>
<dbReference type="NCBIfam" id="NF033550">
    <property type="entry name" value="transpos_ISL3"/>
    <property type="match status" value="1"/>
</dbReference>
<dbReference type="InterPro" id="IPR029261">
    <property type="entry name" value="Transposase_Znf"/>
</dbReference>
<dbReference type="InterPro" id="IPR032877">
    <property type="entry name" value="Transposase_HTH"/>
</dbReference>
<dbReference type="InterPro" id="IPR002560">
    <property type="entry name" value="Transposase_DDE"/>
</dbReference>